<dbReference type="InterPro" id="IPR006664">
    <property type="entry name" value="OMP_bac"/>
</dbReference>
<keyword evidence="5 8" id="KW-0998">Cell outer membrane</keyword>
<evidence type="ECO:0000256" key="4">
    <source>
        <dbReference type="ARBA" id="ARBA00023139"/>
    </source>
</evidence>
<dbReference type="SUPFAM" id="SSF103088">
    <property type="entry name" value="OmpA-like"/>
    <property type="match status" value="1"/>
</dbReference>
<evidence type="ECO:0000256" key="6">
    <source>
        <dbReference type="ARBA" id="ARBA00023288"/>
    </source>
</evidence>
<keyword evidence="3 8" id="KW-0472">Membrane</keyword>
<dbReference type="Proteomes" id="UP000494119">
    <property type="component" value="Unassembled WGS sequence"/>
</dbReference>
<evidence type="ECO:0000256" key="1">
    <source>
        <dbReference type="ARBA" id="ARBA00022618"/>
    </source>
</evidence>
<dbReference type="Gene3D" id="3.30.1330.60">
    <property type="entry name" value="OmpA-like domain"/>
    <property type="match status" value="1"/>
</dbReference>
<keyword evidence="1 8" id="KW-0132">Cell division</keyword>
<evidence type="ECO:0000256" key="7">
    <source>
        <dbReference type="ARBA" id="ARBA00023306"/>
    </source>
</evidence>
<name>A0A6J5GP40_9BURK</name>
<evidence type="ECO:0000256" key="9">
    <source>
        <dbReference type="SAM" id="SignalP"/>
    </source>
</evidence>
<keyword evidence="7 8" id="KW-0131">Cell cycle</keyword>
<comment type="similarity">
    <text evidence="8">Belongs to the Pal lipoprotein family.</text>
</comment>
<dbReference type="PANTHER" id="PTHR30329:SF21">
    <property type="entry name" value="LIPOPROTEIN YIAD-RELATED"/>
    <property type="match status" value="1"/>
</dbReference>
<evidence type="ECO:0000256" key="5">
    <source>
        <dbReference type="ARBA" id="ARBA00023237"/>
    </source>
</evidence>
<dbReference type="EMBL" id="CADIKL010000041">
    <property type="protein sequence ID" value="CAB3803889.1"/>
    <property type="molecule type" value="Genomic_DNA"/>
</dbReference>
<comment type="subunit">
    <text evidence="8">The Tol-Pal system is composed of five core proteins: the inner membrane proteins TolA, TolQ and TolR, the periplasmic protein TolB and the outer membrane protein Pal. They form a network linking the inner and outer membranes and the peptidoglycan layer.</text>
</comment>
<dbReference type="InterPro" id="IPR014169">
    <property type="entry name" value="Pal_lipo_C"/>
</dbReference>
<dbReference type="AlphaFoldDB" id="A0A6J5GP40"/>
<dbReference type="Pfam" id="PF00691">
    <property type="entry name" value="OmpA"/>
    <property type="match status" value="1"/>
</dbReference>
<dbReference type="NCBIfam" id="TIGR02802">
    <property type="entry name" value="Pal_lipo"/>
    <property type="match status" value="1"/>
</dbReference>
<keyword evidence="2 8" id="KW-0732">Signal</keyword>
<reference evidence="11 12" key="1">
    <citation type="submission" date="2020-04" db="EMBL/GenBank/DDBJ databases">
        <authorList>
            <person name="De Canck E."/>
        </authorList>
    </citation>
    <scope>NUCLEOTIDE SEQUENCE [LARGE SCALE GENOMIC DNA]</scope>
    <source>
        <strain evidence="11 12">LMG 28688</strain>
    </source>
</reference>
<dbReference type="InterPro" id="IPR036737">
    <property type="entry name" value="OmpA-like_sf"/>
</dbReference>
<keyword evidence="6 8" id="KW-0449">Lipoprotein</keyword>
<evidence type="ECO:0000313" key="12">
    <source>
        <dbReference type="Proteomes" id="UP000494119"/>
    </source>
</evidence>
<dbReference type="GO" id="GO:0009279">
    <property type="term" value="C:cell outer membrane"/>
    <property type="evidence" value="ECO:0007669"/>
    <property type="project" value="UniProtKB-SubCell"/>
</dbReference>
<dbReference type="InterPro" id="IPR006665">
    <property type="entry name" value="OmpA-like"/>
</dbReference>
<feature type="signal peptide" evidence="9">
    <location>
        <begin position="1"/>
        <end position="25"/>
    </location>
</feature>
<feature type="chain" id="PRO_5027031703" description="Peptidoglycan-associated lipoprotein" evidence="9">
    <location>
        <begin position="26"/>
        <end position="168"/>
    </location>
</feature>
<evidence type="ECO:0000313" key="11">
    <source>
        <dbReference type="EMBL" id="CAB3803889.1"/>
    </source>
</evidence>
<evidence type="ECO:0000256" key="8">
    <source>
        <dbReference type="HAMAP-Rule" id="MF_02204"/>
    </source>
</evidence>
<gene>
    <name evidence="11" type="primary">pal_8</name>
    <name evidence="8" type="synonym">pal</name>
    <name evidence="11" type="ORF">LMG28688_05863</name>
</gene>
<accession>A0A6J5GP40</accession>
<dbReference type="InterPro" id="IPR039001">
    <property type="entry name" value="Pal"/>
</dbReference>
<dbReference type="HAMAP" id="MF_02204">
    <property type="entry name" value="Pal"/>
    <property type="match status" value="1"/>
</dbReference>
<dbReference type="PROSITE" id="PS51257">
    <property type="entry name" value="PROKAR_LIPOPROTEIN"/>
    <property type="match status" value="1"/>
</dbReference>
<dbReference type="PROSITE" id="PS51123">
    <property type="entry name" value="OMPA_2"/>
    <property type="match status" value="1"/>
</dbReference>
<comment type="function">
    <text evidence="8">Part of the Tol-Pal system, which plays a role in outer membrane invagination during cell division and is important for maintaining outer membrane integrity.</text>
</comment>
<proteinExistence type="inferred from homology"/>
<keyword evidence="4 8" id="KW-0564">Palmitate</keyword>
<comment type="subcellular location">
    <subcellularLocation>
        <location evidence="8">Cell outer membrane</location>
        <topology evidence="8">Lipid-anchor</topology>
    </subcellularLocation>
</comment>
<organism evidence="11 12">
    <name type="scientific">Paraburkholderia caffeinitolerans</name>
    <dbReference type="NCBI Taxonomy" id="1723730"/>
    <lineage>
        <taxon>Bacteria</taxon>
        <taxon>Pseudomonadati</taxon>
        <taxon>Pseudomonadota</taxon>
        <taxon>Betaproteobacteria</taxon>
        <taxon>Burkholderiales</taxon>
        <taxon>Burkholderiaceae</taxon>
        <taxon>Paraburkholderia</taxon>
    </lineage>
</organism>
<keyword evidence="12" id="KW-1185">Reference proteome</keyword>
<dbReference type="PANTHER" id="PTHR30329">
    <property type="entry name" value="STATOR ELEMENT OF FLAGELLAR MOTOR COMPLEX"/>
    <property type="match status" value="1"/>
</dbReference>
<evidence type="ECO:0000256" key="3">
    <source>
        <dbReference type="ARBA" id="ARBA00023136"/>
    </source>
</evidence>
<dbReference type="PRINTS" id="PR01021">
    <property type="entry name" value="OMPADOMAIN"/>
</dbReference>
<feature type="domain" description="OmpA-like" evidence="10">
    <location>
        <begin position="53"/>
        <end position="168"/>
    </location>
</feature>
<dbReference type="GO" id="GO:0051301">
    <property type="term" value="P:cell division"/>
    <property type="evidence" value="ECO:0007669"/>
    <property type="project" value="UniProtKB-UniRule"/>
</dbReference>
<evidence type="ECO:0000259" key="10">
    <source>
        <dbReference type="PROSITE" id="PS51123"/>
    </source>
</evidence>
<dbReference type="InterPro" id="IPR050330">
    <property type="entry name" value="Bact_OuterMem_StrucFunc"/>
</dbReference>
<sequence>MSLNRSFMAILLAAMLAGCHSTTPAPVSGSTANMNTANSQPVTAATSSVDELNNPNSPLAKRSVYFDFDSYDVKSEYLQLLRAHADYLRSHPAQHVLIQGNTDERGTDEYNLALGQRRSEAVLHELESLGVPDFQLEAVSFGKEKPVALGHDEASWAQNRRADLVYRQ</sequence>
<protein>
    <recommendedName>
        <fullName evidence="8">Peptidoglycan-associated lipoprotein</fullName>
        <shortName evidence="8">PAL</shortName>
    </recommendedName>
</protein>
<evidence type="ECO:0000256" key="2">
    <source>
        <dbReference type="ARBA" id="ARBA00022729"/>
    </source>
</evidence>
<dbReference type="CDD" id="cd07185">
    <property type="entry name" value="OmpA_C-like"/>
    <property type="match status" value="1"/>
</dbReference>